<reference evidence="5" key="2">
    <citation type="submission" date="2019-07" db="EMBL/GenBank/DDBJ databases">
        <title>Yunnan Begomovirus Populations Are Highly Recombinant, Rapidly Evolving, and Segregated Based on Geographical Location.</title>
        <authorList>
            <person name="Zhao L."/>
            <person name="Zhong J."/>
            <person name="Li T."/>
            <person name="Ding M."/>
        </authorList>
    </citation>
    <scope>NUCLEOTIDE SEQUENCE</scope>
    <source>
        <strain evidence="9">YN3080</strain>
        <strain evidence="5">YN3223</strain>
        <strain evidence="6">YN4336</strain>
        <strain evidence="7">YN4420</strain>
        <strain evidence="8">YN4577</strain>
    </source>
</reference>
<dbReference type="EMBL" id="MN249679">
    <property type="protein sequence ID" value="QIJ32417.1"/>
    <property type="molecule type" value="Genomic_DNA"/>
</dbReference>
<feature type="transmembrane region" description="Helical" evidence="1">
    <location>
        <begin position="12"/>
        <end position="30"/>
    </location>
</feature>
<keyword evidence="1" id="KW-1133">Transmembrane helix</keyword>
<evidence type="ECO:0000256" key="1">
    <source>
        <dbReference type="SAM" id="Phobius"/>
    </source>
</evidence>
<sequence>MSTCHIQQQSILSVILVLPSFLMIINYIIINTIKSPNDSLFLSCILSTSHRCLKPPQDLIAITLVILNSRSRRFIIIHIKNLLKVIRSASRTPISNNPKQNGVSVILNLDIFIHPDLANKIQRLNAETFTNTMSQTHSPSYIGQTYHLTHVTNIVLRIKRLDLTWTLTTTRNIRAFVHPVHSGLSIHGPVRPHSRFCGADSRDSYTG</sequence>
<dbReference type="EMBL" id="MN249688">
    <property type="protein sequence ID" value="QIJ32477.1"/>
    <property type="molecule type" value="Genomic_DNA"/>
</dbReference>
<evidence type="ECO:0000259" key="3">
    <source>
        <dbReference type="Pfam" id="PF08464"/>
    </source>
</evidence>
<evidence type="ECO:0000313" key="8">
    <source>
        <dbReference type="EMBL" id="QIJ32453.1"/>
    </source>
</evidence>
<feature type="domain" description="Geminivirus AC4/5 conserved" evidence="2">
    <location>
        <begin position="66"/>
        <end position="96"/>
    </location>
</feature>
<name>A0A1B1X4A7_9GEMI</name>
<dbReference type="InterPro" id="IPR013671">
    <property type="entry name" value="Gemini_AC4/5_cons-dom"/>
</dbReference>
<dbReference type="EMBL" id="KU601620">
    <property type="protein sequence ID" value="ANW72366.1"/>
    <property type="molecule type" value="Genomic_DNA"/>
</dbReference>
<dbReference type="EMBL" id="MN249678">
    <property type="protein sequence ID" value="QIJ32409.1"/>
    <property type="molecule type" value="Genomic_DNA"/>
</dbReference>
<reference evidence="4" key="1">
    <citation type="submission" date="2016-01" db="EMBL/GenBank/DDBJ databases">
        <title>Mixed infection by two begomoviruses and Malvastrum yellow vein betasatellite in tomato in Yunnan.</title>
        <authorList>
            <person name="Zhao L.L."/>
            <person name="Ding M."/>
            <person name="Zhong J."/>
            <person name="Yin Y.Y."/>
            <person name="Zhang Z.K."/>
        </authorList>
    </citation>
    <scope>NUCLEOTIDE SEQUENCE</scope>
    <source>
        <strain evidence="4">Y3080-32</strain>
    </source>
</reference>
<evidence type="ECO:0000313" key="6">
    <source>
        <dbReference type="EMBL" id="QIJ32409.1"/>
    </source>
</evidence>
<evidence type="ECO:0000259" key="2">
    <source>
        <dbReference type="Pfam" id="PF04807"/>
    </source>
</evidence>
<feature type="domain" description="Geminivirus AC4/5 conserved" evidence="3">
    <location>
        <begin position="151"/>
        <end position="193"/>
    </location>
</feature>
<evidence type="ECO:0000313" key="4">
    <source>
        <dbReference type="EMBL" id="ANW72366.1"/>
    </source>
</evidence>
<dbReference type="Pfam" id="PF04807">
    <property type="entry name" value="Gemini_AC4_5"/>
    <property type="match status" value="1"/>
</dbReference>
<dbReference type="InterPro" id="IPR006892">
    <property type="entry name" value="Gemini_AC4_5_cons_dom_1"/>
</dbReference>
<dbReference type="Pfam" id="PF08464">
    <property type="entry name" value="Gemini_AC4_5_2"/>
    <property type="match status" value="1"/>
</dbReference>
<keyword evidence="1" id="KW-0812">Transmembrane</keyword>
<dbReference type="EMBL" id="MN249680">
    <property type="protein sequence ID" value="QIJ32424.1"/>
    <property type="molecule type" value="Genomic_DNA"/>
</dbReference>
<organism evidence="4">
    <name type="scientific">Malvastrum yellow vein Honghe virus</name>
    <dbReference type="NCBI Taxonomy" id="676044"/>
    <lineage>
        <taxon>Viruses</taxon>
        <taxon>Monodnaviria</taxon>
        <taxon>Shotokuvirae</taxon>
        <taxon>Cressdnaviricota</taxon>
        <taxon>Repensiviricetes</taxon>
        <taxon>Geplafuvirales</taxon>
        <taxon>Geminiviridae</taxon>
        <taxon>Begomovirus</taxon>
        <taxon>Begomovirus malvastrumhonghense</taxon>
    </lineage>
</organism>
<keyword evidence="1" id="KW-0472">Membrane</keyword>
<evidence type="ECO:0000313" key="7">
    <source>
        <dbReference type="EMBL" id="QIJ32424.1"/>
    </source>
</evidence>
<gene>
    <name evidence="4" type="primary">AC5</name>
    <name evidence="5" type="synonym">C5</name>
</gene>
<evidence type="ECO:0000313" key="5">
    <source>
        <dbReference type="EMBL" id="QIJ32403.1"/>
    </source>
</evidence>
<accession>A0A1B1X4A7</accession>
<evidence type="ECO:0000313" key="9">
    <source>
        <dbReference type="EMBL" id="QIJ32477.1"/>
    </source>
</evidence>
<dbReference type="EMBL" id="MN249685">
    <property type="protein sequence ID" value="QIJ32453.1"/>
    <property type="molecule type" value="Genomic_DNA"/>
</dbReference>
<dbReference type="EMBL" id="MN249686">
    <property type="protein sequence ID" value="QIJ32464.1"/>
    <property type="molecule type" value="Genomic_DNA"/>
</dbReference>
<dbReference type="EMBL" id="MN249677">
    <property type="protein sequence ID" value="QIJ32403.1"/>
    <property type="molecule type" value="Genomic_DNA"/>
</dbReference>
<proteinExistence type="predicted"/>
<protein>
    <submittedName>
        <fullName evidence="4 5">C5 protein</fullName>
    </submittedName>
</protein>